<dbReference type="Gene3D" id="1.10.510.10">
    <property type="entry name" value="Transferase(Phosphotransferase) domain 1"/>
    <property type="match status" value="1"/>
</dbReference>
<dbReference type="PANTHER" id="PTHR24359:SF1">
    <property type="entry name" value="INHIBITOR OF NUCLEAR FACTOR KAPPA-B KINASE EPSILON SUBUNIT HOMOLOG 1-RELATED"/>
    <property type="match status" value="1"/>
</dbReference>
<reference evidence="2" key="1">
    <citation type="submission" date="2022-11" db="EMBL/GenBank/DDBJ databases">
        <title>Chromosomal genome sequence assembly and mating type (MAT) locus characterization of the leprose asexual lichenized fungus Lepraria neglecta (Nyl.) Erichsen.</title>
        <authorList>
            <person name="Allen J.L."/>
            <person name="Pfeffer B."/>
        </authorList>
    </citation>
    <scope>NUCLEOTIDE SEQUENCE</scope>
    <source>
        <strain evidence="2">Allen 5258</strain>
    </source>
</reference>
<dbReference type="Proteomes" id="UP001276659">
    <property type="component" value="Unassembled WGS sequence"/>
</dbReference>
<dbReference type="EMBL" id="JASNWA010000010">
    <property type="protein sequence ID" value="KAK3168902.1"/>
    <property type="molecule type" value="Genomic_DNA"/>
</dbReference>
<comment type="caution">
    <text evidence="2">The sequence shown here is derived from an EMBL/GenBank/DDBJ whole genome shotgun (WGS) entry which is preliminary data.</text>
</comment>
<dbReference type="PROSITE" id="PS50011">
    <property type="entry name" value="PROTEIN_KINASE_DOM"/>
    <property type="match status" value="1"/>
</dbReference>
<dbReference type="SUPFAM" id="SSF56112">
    <property type="entry name" value="Protein kinase-like (PK-like)"/>
    <property type="match status" value="1"/>
</dbReference>
<proteinExistence type="predicted"/>
<dbReference type="GO" id="GO:0005524">
    <property type="term" value="F:ATP binding"/>
    <property type="evidence" value="ECO:0007669"/>
    <property type="project" value="InterPro"/>
</dbReference>
<evidence type="ECO:0000313" key="3">
    <source>
        <dbReference type="Proteomes" id="UP001276659"/>
    </source>
</evidence>
<gene>
    <name evidence="2" type="ORF">OEA41_005350</name>
</gene>
<dbReference type="InterPro" id="IPR000719">
    <property type="entry name" value="Prot_kinase_dom"/>
</dbReference>
<name>A0AAD9Z222_9LECA</name>
<dbReference type="PANTHER" id="PTHR24359">
    <property type="entry name" value="SERINE/THREONINE-PROTEIN KINASE SBK1"/>
    <property type="match status" value="1"/>
</dbReference>
<dbReference type="InterPro" id="IPR011009">
    <property type="entry name" value="Kinase-like_dom_sf"/>
</dbReference>
<dbReference type="AlphaFoldDB" id="A0AAD9Z222"/>
<dbReference type="Pfam" id="PF00069">
    <property type="entry name" value="Pkinase"/>
    <property type="match status" value="1"/>
</dbReference>
<dbReference type="GO" id="GO:0004674">
    <property type="term" value="F:protein serine/threonine kinase activity"/>
    <property type="evidence" value="ECO:0007669"/>
    <property type="project" value="TreeGrafter"/>
</dbReference>
<evidence type="ECO:0000313" key="2">
    <source>
        <dbReference type="EMBL" id="KAK3168902.1"/>
    </source>
</evidence>
<keyword evidence="3" id="KW-1185">Reference proteome</keyword>
<accession>A0AAD9Z222</accession>
<organism evidence="2 3">
    <name type="scientific">Lepraria neglecta</name>
    <dbReference type="NCBI Taxonomy" id="209136"/>
    <lineage>
        <taxon>Eukaryota</taxon>
        <taxon>Fungi</taxon>
        <taxon>Dikarya</taxon>
        <taxon>Ascomycota</taxon>
        <taxon>Pezizomycotina</taxon>
        <taxon>Lecanoromycetes</taxon>
        <taxon>OSLEUM clade</taxon>
        <taxon>Lecanoromycetidae</taxon>
        <taxon>Lecanorales</taxon>
        <taxon>Lecanorineae</taxon>
        <taxon>Stereocaulaceae</taxon>
        <taxon>Lepraria</taxon>
    </lineage>
</organism>
<sequence length="222" mass="25096">MALNWLARFPEYFDKHGYIDETTSQAARNHELAAHLHAVKREIDALCDPALRNHHNIVKLLYWGLCPDTLESLGDEALRIPVLILERAEADLETFLGIHNDVPYGILRQICLDFGEGLGALHAEGISHGDLKPVSVLIFRQDVQHEHQQRYTAKLCDFGSDRSDIEGDKKGMSYASSRGWRAPDALEDSKLLSGALKRCDVYAYGLFVKRLRKEWETTVVQG</sequence>
<feature type="domain" description="Protein kinase" evidence="1">
    <location>
        <begin position="1"/>
        <end position="222"/>
    </location>
</feature>
<evidence type="ECO:0000259" key="1">
    <source>
        <dbReference type="PROSITE" id="PS50011"/>
    </source>
</evidence>
<dbReference type="SMART" id="SM00220">
    <property type="entry name" value="S_TKc"/>
    <property type="match status" value="1"/>
</dbReference>
<protein>
    <recommendedName>
        <fullName evidence="1">Protein kinase domain-containing protein</fullName>
    </recommendedName>
</protein>